<feature type="binding site" description="axial binding residue" evidence="2">
    <location>
        <position position="157"/>
    </location>
    <ligand>
        <name>heme c</name>
        <dbReference type="ChEBI" id="CHEBI:61717"/>
        <label>4</label>
    </ligand>
    <ligandPart>
        <name>Fe</name>
        <dbReference type="ChEBI" id="CHEBI:18248"/>
    </ligandPart>
</feature>
<feature type="binding site" evidence="2">
    <location>
        <position position="366"/>
    </location>
    <ligand>
        <name>substrate</name>
    </ligand>
</feature>
<feature type="binding site" evidence="2">
    <location>
        <position position="285"/>
    </location>
    <ligand>
        <name>substrate</name>
    </ligand>
</feature>
<dbReference type="SUPFAM" id="SSF48695">
    <property type="entry name" value="Multiheme cytochromes"/>
    <property type="match status" value="1"/>
</dbReference>
<protein>
    <recommendedName>
        <fullName evidence="2">Dissimilatory sulfite reductase</fullName>
        <ecNumber evidence="2">1.8.99.-</ecNumber>
    </recommendedName>
</protein>
<dbReference type="RefSeq" id="WP_142873986.1">
    <property type="nucleotide sequence ID" value="NZ_CP045503.2"/>
</dbReference>
<feature type="binding site" description="axial binding residue" evidence="2">
    <location>
        <position position="306"/>
    </location>
    <ligand>
        <name>heme c</name>
        <dbReference type="ChEBI" id="CHEBI:61717"/>
        <label>2</label>
    </ligand>
    <ligandPart>
        <name>Fe</name>
        <dbReference type="ChEBI" id="CHEBI:18248"/>
    </ligandPart>
</feature>
<sequence precursor="true">MKNWKLKAVASVLFCFGAVSNVSAAGGKYNSIPEMGESAKNSIANYTGTEETKGVKSLQDYIVQEDELFDFLFNNHPMFKYHEDGNLIGEYHISDRGEEYLDTGNSPKYSARVGRPSAVQYRLGAKSTLDFPNNFVGPEKCAECHAVQYEKWQRSRHANVVRFPSEITDKEVPNGDLNAKLYGSEAAMLPDGIRANDVYAIIGTPRTKYGFLDSYLVRGTYHIRDGLLSEGTGKMVAGANQFSRGWAEWLTPEMAKKINKVIPEFPTTIEDFGDSGSHQWGMSSYGAKYEKELLFQPASSYCEMCHTFKFDFQSKEEYFAALGDSKKLQEHTISKGISCEECHGAGGHLDGGTGGMQSNCERCHQRFNFVDELADTEKGQEKMEYAFGVKMKSACPSCGTEGSQMFASAHYEKGMRCTTCHDPHEVTDGDFLSGFTKPLLKKQCVDCHEVQATIAENTDTHSKQTCQSCHMPAMGSCENFTATQFPDMAGFDAVRKSHMWKIDIHPERKTLNPPTGQPRDAAVKGWTVAKNEEDHNYLDLMWSCARTAVSDHDNVENKGCHSPFQSELETGLHYEDQLEIYGEVMKWQNPVKQVFADVEQALERIDQLLEVTKLSIEDKTQVLMLAEKAQETVDFIRKDGSWGVHGFRYSQKRLDAALTYVTQAQKILDGTGYSAKSH</sequence>
<feature type="binding site" description="covalent" evidence="2">
    <location>
        <position position="560"/>
    </location>
    <ligand>
        <name>heme c</name>
        <dbReference type="ChEBI" id="CHEBI:61717"/>
        <label>8</label>
    </ligand>
</feature>
<keyword evidence="2" id="KW-0560">Oxidoreductase</keyword>
<feature type="binding site" evidence="2">
    <location>
        <position position="477"/>
    </location>
    <ligand>
        <name>Cu(+)</name>
        <dbReference type="ChEBI" id="CHEBI:49552"/>
    </ligand>
</feature>
<dbReference type="PANTHER" id="PTHR35038:SF8">
    <property type="entry name" value="C-TYPE POLYHEME CYTOCHROME OMCC"/>
    <property type="match status" value="1"/>
</dbReference>
<feature type="binding site" description="axial binding residue" evidence="2">
    <location>
        <position position="145"/>
    </location>
    <ligand>
        <name>heme c</name>
        <dbReference type="ChEBI" id="CHEBI:61717"/>
        <label>1</label>
    </ligand>
    <ligandPart>
        <name>Fe</name>
        <dbReference type="ChEBI" id="CHEBI:18248"/>
    </ligandPart>
</feature>
<feature type="chain" id="PRO_5044909688" description="Dissimilatory sulfite reductase" evidence="2">
    <location>
        <begin position="25"/>
        <end position="678"/>
    </location>
</feature>
<keyword evidence="2" id="KW-0408">Iron</keyword>
<comment type="catalytic activity">
    <reaction evidence="2">
        <text>[protein]-disulfide + hydrogen sulfide + 2 A + 3 H2O = [protein]-dithiol + sulfite + 2 AH2 + H(+)</text>
        <dbReference type="Rhea" id="RHEA:51676"/>
        <dbReference type="Rhea" id="RHEA-COMP:10593"/>
        <dbReference type="Rhea" id="RHEA-COMP:10594"/>
        <dbReference type="ChEBI" id="CHEBI:13193"/>
        <dbReference type="ChEBI" id="CHEBI:15377"/>
        <dbReference type="ChEBI" id="CHEBI:15378"/>
        <dbReference type="ChEBI" id="CHEBI:17359"/>
        <dbReference type="ChEBI" id="CHEBI:17499"/>
        <dbReference type="ChEBI" id="CHEBI:29919"/>
        <dbReference type="ChEBI" id="CHEBI:29950"/>
        <dbReference type="ChEBI" id="CHEBI:50058"/>
    </reaction>
</comment>
<keyword evidence="1 2" id="KW-0732">Signal</keyword>
<evidence type="ECO:0000256" key="2">
    <source>
        <dbReference type="HAMAP-Rule" id="MF_02023"/>
    </source>
</evidence>
<feature type="binding site" description="covalent" evidence="2">
    <location>
        <position position="469"/>
    </location>
    <ligand>
        <name>heme c</name>
        <dbReference type="ChEBI" id="CHEBI:61717"/>
        <label>7</label>
    </ligand>
</feature>
<feature type="binding site" description="covalent" evidence="2">
    <location>
        <position position="144"/>
    </location>
    <ligand>
        <name>heme c</name>
        <dbReference type="ChEBI" id="CHEBI:61717"/>
        <label>1</label>
    </ligand>
</feature>
<feature type="binding site" description="axial binding residue" evidence="2">
    <location>
        <position position="470"/>
    </location>
    <ligand>
        <name>heme c</name>
        <dbReference type="ChEBI" id="CHEBI:61717"/>
        <label>7</label>
    </ligand>
    <ligandPart>
        <name>Fe</name>
        <dbReference type="ChEBI" id="CHEBI:18248"/>
    </ligandPart>
</feature>
<keyword evidence="2" id="KW-0574">Periplasm</keyword>
<dbReference type="EC" id="1.8.99.-" evidence="2"/>
<feature type="binding site" description="covalent" evidence="2">
    <location>
        <position position="466"/>
    </location>
    <ligand>
        <name>heme c</name>
        <dbReference type="ChEBI" id="CHEBI:61717"/>
        <label>7</label>
    </ligand>
</feature>
<evidence type="ECO:0000313" key="4">
    <source>
        <dbReference type="EMBL" id="QPG60613.1"/>
    </source>
</evidence>
<feature type="signal peptide" evidence="2">
    <location>
        <begin position="1"/>
        <end position="24"/>
    </location>
</feature>
<dbReference type="Proteomes" id="UP000316416">
    <property type="component" value="Chromosome"/>
</dbReference>
<feature type="binding site" description="covalent" evidence="2">
    <location>
        <position position="360"/>
    </location>
    <ligand>
        <name>heme c</name>
        <dbReference type="ChEBI" id="CHEBI:61717"/>
        <label>4</label>
    </ligand>
</feature>
<feature type="binding site" description="covalent" evidence="2">
    <location>
        <position position="544"/>
    </location>
    <ligand>
        <name>heme c</name>
        <dbReference type="ChEBI" id="CHEBI:61717"/>
        <label>8</label>
    </ligand>
</feature>
<dbReference type="InterPro" id="IPR032897">
    <property type="entry name" value="Sulfite_reductase"/>
</dbReference>
<evidence type="ECO:0000313" key="5">
    <source>
        <dbReference type="Proteomes" id="UP000316416"/>
    </source>
</evidence>
<feature type="binding site" description="covalent" evidence="2">
    <location>
        <position position="417"/>
    </location>
    <ligand>
        <name>heme c</name>
        <dbReference type="ChEBI" id="CHEBI:61717"/>
        <label>5</label>
    </ligand>
</feature>
<comment type="cofactor">
    <cofactor evidence="2">
        <name>Cu(+)</name>
        <dbReference type="ChEBI" id="CHEBI:49552"/>
    </cofactor>
    <text evidence="2">Exposure to oxygen reduces copper binding and leads to the formation of a disulfide bond between the two Cys residues that bind the copper ion.</text>
</comment>
<feature type="binding site" description="covalent" evidence="2">
    <location>
        <position position="444"/>
    </location>
    <ligand>
        <name>heme c</name>
        <dbReference type="ChEBI" id="CHEBI:61717"/>
        <label>6</label>
    </ligand>
</feature>
<keyword evidence="2" id="KW-0249">Electron transport</keyword>
<feature type="binding site" description="covalent" evidence="2">
    <location>
        <position position="363"/>
    </location>
    <ligand>
        <name>heme c</name>
        <dbReference type="ChEBI" id="CHEBI:61717"/>
        <label>4</label>
    </ligand>
</feature>
<feature type="binding site" description="covalent" evidence="2">
    <location>
        <position position="420"/>
    </location>
    <ligand>
        <name>heme c</name>
        <dbReference type="ChEBI" id="CHEBI:61717"/>
        <label>5</label>
    </ligand>
</feature>
<organism evidence="4 5">
    <name type="scientific">Shewanella eurypsychrophilus</name>
    <dbReference type="NCBI Taxonomy" id="2593656"/>
    <lineage>
        <taxon>Bacteria</taxon>
        <taxon>Pseudomonadati</taxon>
        <taxon>Pseudomonadota</taxon>
        <taxon>Gammaproteobacteria</taxon>
        <taxon>Alteromonadales</taxon>
        <taxon>Shewanellaceae</taxon>
        <taxon>Shewanella</taxon>
    </lineage>
</organism>
<feature type="binding site" description="axial binding residue" evidence="2">
    <location>
        <position position="498"/>
    </location>
    <ligand>
        <name>heme c</name>
        <dbReference type="ChEBI" id="CHEBI:61717"/>
        <label>5</label>
    </ligand>
    <ligandPart>
        <name>Fe</name>
        <dbReference type="ChEBI" id="CHEBI:18248"/>
    </ligandPart>
</feature>
<feature type="binding site" description="axial binding residue" evidence="2">
    <location>
        <position position="561"/>
    </location>
    <ligand>
        <name>heme c</name>
        <dbReference type="ChEBI" id="CHEBI:61717"/>
        <label>8</label>
    </ligand>
    <ligandPart>
        <name>Fe</name>
        <dbReference type="ChEBI" id="CHEBI:18248"/>
    </ligandPart>
</feature>
<feature type="binding site" description="covalent" evidence="2">
    <location>
        <position position="305"/>
    </location>
    <ligand>
        <name>heme c</name>
        <dbReference type="ChEBI" id="CHEBI:61717"/>
        <label>2</label>
    </ligand>
</feature>
<feature type="binding site" description="covalent" evidence="2">
    <location>
        <position position="447"/>
    </location>
    <ligand>
        <name>heme c</name>
        <dbReference type="ChEBI" id="CHEBI:61717"/>
        <label>6</label>
    </ligand>
</feature>
<feature type="binding site" description="axial binding residue" evidence="2">
    <location>
        <position position="421"/>
    </location>
    <ligand>
        <name>heme c</name>
        <dbReference type="ChEBI" id="CHEBI:61717"/>
        <label>5</label>
    </ligand>
    <ligandPart>
        <name>Fe</name>
        <dbReference type="ChEBI" id="CHEBI:18248"/>
    </ligandPart>
</feature>
<keyword evidence="2" id="KW-0349">Heme</keyword>
<dbReference type="InterPro" id="IPR036280">
    <property type="entry name" value="Multihaem_cyt_sf"/>
</dbReference>
<comment type="similarity">
    <text evidence="2">Belongs to the multiheme cytochrome c family.</text>
</comment>
<keyword evidence="2" id="KW-0763">Sulfate respiration</keyword>
<comment type="cofactor">
    <cofactor evidence="2">
        <name>heme c</name>
        <dbReference type="ChEBI" id="CHEBI:61717"/>
    </cofactor>
    <text evidence="2">Binds 8 heme c groups covalently per monomer.</text>
</comment>
<dbReference type="Gene3D" id="1.20.140.10">
    <property type="entry name" value="Butyryl-CoA Dehydrogenase, subunit A, domain 3"/>
    <property type="match status" value="1"/>
</dbReference>
<dbReference type="HAMAP" id="MF_02023">
    <property type="entry name" value="Sulfite_red"/>
    <property type="match status" value="1"/>
</dbReference>
<evidence type="ECO:0000256" key="1">
    <source>
        <dbReference type="ARBA" id="ARBA00022729"/>
    </source>
</evidence>
<evidence type="ECO:0000259" key="3">
    <source>
        <dbReference type="Pfam" id="PF13435"/>
    </source>
</evidence>
<comment type="function">
    <text evidence="2">Respiratory sulfite reductase that catalyzes the reduction of sulfite to sulfide in a single step, consuming six electrons in the process.</text>
</comment>
<feature type="binding site" description="axial binding residue" evidence="2">
    <location>
        <position position="364"/>
    </location>
    <ligand>
        <name>heme c</name>
        <dbReference type="ChEBI" id="CHEBI:61717"/>
        <label>4</label>
    </ligand>
    <ligandPart>
        <name>Fe</name>
        <dbReference type="ChEBI" id="CHEBI:18248"/>
    </ligandPart>
</feature>
<proteinExistence type="inferred from homology"/>
<name>A0ABX6VE43_9GAMM</name>
<feature type="domain" description="Cytochrome c-552/4" evidence="3">
    <location>
        <begin position="140"/>
        <end position="162"/>
    </location>
</feature>
<dbReference type="Gene3D" id="1.10.1130.10">
    <property type="entry name" value="Flavocytochrome C3, Chain A"/>
    <property type="match status" value="2"/>
</dbReference>
<feature type="binding site" description="axial binding residue" evidence="2">
    <location>
        <position position="645"/>
    </location>
    <ligand>
        <name>heme c</name>
        <dbReference type="ChEBI" id="CHEBI:61717"/>
        <label>7</label>
    </ligand>
    <ligandPart>
        <name>Fe</name>
        <dbReference type="ChEBI" id="CHEBI:18248"/>
    </ligandPart>
</feature>
<feature type="binding site" evidence="2">
    <location>
        <position position="398"/>
    </location>
    <ligand>
        <name>Cu(+)</name>
        <dbReference type="ChEBI" id="CHEBI:49552"/>
    </ligand>
</feature>
<comment type="pathway">
    <text evidence="2">Sulfur metabolism; sulfite reduction.</text>
</comment>
<accession>A0ABX6VE43</accession>
<keyword evidence="2" id="KW-0186">Copper</keyword>
<feature type="binding site" description="axial binding residue" evidence="2">
    <location>
        <position position="461"/>
    </location>
    <ligand>
        <name>heme c</name>
        <dbReference type="ChEBI" id="CHEBI:61717"/>
        <label>8</label>
    </ligand>
    <ligandPart>
        <name>Fe</name>
        <dbReference type="ChEBI" id="CHEBI:18248"/>
    </ligandPart>
</feature>
<dbReference type="InterPro" id="IPR051829">
    <property type="entry name" value="Multiheme_Cytochr_ET"/>
</dbReference>
<feature type="binding site" description="axial binding residue" evidence="2">
    <location>
        <position position="348"/>
    </location>
    <ligand>
        <name>heme c</name>
        <dbReference type="ChEBI" id="CHEBI:61717"/>
        <label>1</label>
    </ligand>
    <ligandPart>
        <name>Fe</name>
        <dbReference type="ChEBI" id="CHEBI:18248"/>
    </ligandPart>
</feature>
<keyword evidence="2" id="KW-0813">Transport</keyword>
<feature type="binding site" evidence="2">
    <location>
        <position position="208"/>
    </location>
    <ligand>
        <name>substrate</name>
    </ligand>
</feature>
<feature type="binding site" description="axial binding residue" evidence="2">
    <location>
        <position position="448"/>
    </location>
    <ligand>
        <name>heme c</name>
        <dbReference type="ChEBI" id="CHEBI:61717"/>
        <label>6</label>
    </ligand>
    <ligandPart>
        <name>Fe</name>
        <dbReference type="ChEBI" id="CHEBI:18248"/>
    </ligandPart>
</feature>
<feature type="binding site" description="covalent" evidence="2">
    <location>
        <position position="302"/>
    </location>
    <ligand>
        <name>heme c</name>
        <dbReference type="ChEBI" id="CHEBI:61717"/>
        <label>2</label>
    </ligand>
</feature>
<dbReference type="PANTHER" id="PTHR35038">
    <property type="entry name" value="DISSIMILATORY SULFITE REDUCTASE SIRA"/>
    <property type="match status" value="1"/>
</dbReference>
<keyword evidence="5" id="KW-1185">Reference proteome</keyword>
<reference evidence="4" key="1">
    <citation type="submission" date="2021-07" db="EMBL/GenBank/DDBJ databases">
        <title>Shewanella sp. YLB-07 whole genome sequence.</title>
        <authorList>
            <person name="Yu L."/>
        </authorList>
    </citation>
    <scope>NUCLEOTIDE SEQUENCE</scope>
    <source>
        <strain evidence="4">YLB-08</strain>
    </source>
</reference>
<dbReference type="Pfam" id="PF13435">
    <property type="entry name" value="Cytochrome_C554"/>
    <property type="match status" value="1"/>
</dbReference>
<feature type="binding site" description="axial binding residue" evidence="2">
    <location>
        <position position="343"/>
    </location>
    <ligand>
        <name>heme c</name>
        <dbReference type="ChEBI" id="CHEBI:61717"/>
        <label>3</label>
    </ligand>
    <ligandPart>
        <name>Fe</name>
        <dbReference type="ChEBI" id="CHEBI:18248"/>
    </ligandPart>
</feature>
<feature type="binding site" description="covalent" evidence="2">
    <location>
        <position position="141"/>
    </location>
    <ligand>
        <name>heme c</name>
        <dbReference type="ChEBI" id="CHEBI:61717"/>
        <label>1</label>
    </ligand>
</feature>
<feature type="binding site" description="covalent" evidence="2">
    <location>
        <position position="339"/>
    </location>
    <ligand>
        <name>heme c</name>
        <dbReference type="ChEBI" id="CHEBI:61717"/>
        <label>3</label>
    </ligand>
</feature>
<feature type="binding site" description="axial binding residue" evidence="2">
    <location>
        <position position="424"/>
    </location>
    <ligand>
        <name>heme c</name>
        <dbReference type="ChEBI" id="CHEBI:61717"/>
        <label>3</label>
    </ligand>
    <ligandPart>
        <name>Fe</name>
        <dbReference type="ChEBI" id="CHEBI:18248"/>
    </ligandPart>
</feature>
<gene>
    <name evidence="4" type="ORF">FM038_022865</name>
</gene>
<dbReference type="Gene3D" id="3.90.10.10">
    <property type="entry name" value="Cytochrome C3"/>
    <property type="match status" value="1"/>
</dbReference>
<keyword evidence="2" id="KW-0479">Metal-binding</keyword>
<dbReference type="EMBL" id="CP045503">
    <property type="protein sequence ID" value="QPG60613.1"/>
    <property type="molecule type" value="Genomic_DNA"/>
</dbReference>
<feature type="binding site" description="covalent" evidence="2">
    <location>
        <position position="342"/>
    </location>
    <ligand>
        <name>heme c</name>
        <dbReference type="ChEBI" id="CHEBI:61717"/>
        <label>3</label>
    </ligand>
</feature>
<dbReference type="InterPro" id="IPR023155">
    <property type="entry name" value="Cyt_c-552/4"/>
</dbReference>
<feature type="binding site" description="axial binding residue" evidence="2">
    <location>
        <position position="410"/>
    </location>
    <ligand>
        <name>heme c</name>
        <dbReference type="ChEBI" id="CHEBI:61717"/>
        <label>6</label>
    </ligand>
    <ligandPart>
        <name>Fe</name>
        <dbReference type="ChEBI" id="CHEBI:18248"/>
    </ligandPart>
</feature>
<comment type="subcellular location">
    <subcellularLocation>
        <location evidence="2">Periplasm</location>
    </subcellularLocation>
</comment>